<dbReference type="RefSeq" id="WP_103202446.1">
    <property type="nucleotide sequence ID" value="NZ_CVTD020000015.1"/>
</dbReference>
<dbReference type="PANTHER" id="PTHR33602">
    <property type="entry name" value="REGULATORY PROTEIN RECX FAMILY PROTEIN"/>
    <property type="match status" value="1"/>
</dbReference>
<dbReference type="InterPro" id="IPR036388">
    <property type="entry name" value="WH-like_DNA-bd_sf"/>
</dbReference>
<dbReference type="GO" id="GO:0006282">
    <property type="term" value="P:regulation of DNA repair"/>
    <property type="evidence" value="ECO:0007669"/>
    <property type="project" value="UniProtKB-UniRule"/>
</dbReference>
<dbReference type="GO" id="GO:0005737">
    <property type="term" value="C:cytoplasm"/>
    <property type="evidence" value="ECO:0007669"/>
    <property type="project" value="UniProtKB-SubCell"/>
</dbReference>
<evidence type="ECO:0000256" key="1">
    <source>
        <dbReference type="ARBA" id="ARBA00004496"/>
    </source>
</evidence>
<name>A0A0H5SGZ7_HERHM</name>
<proteinExistence type="inferred from homology"/>
<dbReference type="OrthoDB" id="9804967at2"/>
<evidence type="ECO:0000259" key="6">
    <source>
        <dbReference type="Pfam" id="PF21982"/>
    </source>
</evidence>
<protein>
    <recommendedName>
        <fullName evidence="3 5">Regulatory protein RecX</fullName>
    </recommendedName>
</protein>
<evidence type="ECO:0000256" key="2">
    <source>
        <dbReference type="ARBA" id="ARBA00009695"/>
    </source>
</evidence>
<comment type="similarity">
    <text evidence="2 5">Belongs to the RecX family.</text>
</comment>
<reference evidence="7 8" key="1">
    <citation type="submission" date="2015-06" db="EMBL/GenBank/DDBJ databases">
        <authorList>
            <person name="Wibberg Daniel"/>
        </authorList>
    </citation>
    <scope>NUCLEOTIDE SEQUENCE [LARGE SCALE GENOMIC DNA]</scope>
    <source>
        <strain evidence="7 8">T3/55T</strain>
    </source>
</reference>
<dbReference type="InterPro" id="IPR053926">
    <property type="entry name" value="RecX_HTH_1st"/>
</dbReference>
<dbReference type="HAMAP" id="MF_01114">
    <property type="entry name" value="RecX"/>
    <property type="match status" value="1"/>
</dbReference>
<evidence type="ECO:0000313" key="8">
    <source>
        <dbReference type="Proteomes" id="UP000236497"/>
    </source>
</evidence>
<comment type="function">
    <text evidence="5">Modulates RecA activity.</text>
</comment>
<evidence type="ECO:0000256" key="5">
    <source>
        <dbReference type="HAMAP-Rule" id="MF_01114"/>
    </source>
</evidence>
<sequence length="209" mass="24904">MEITDILEVKAGQNTKKKAFKIYIDYTYAFLLYENEIKHLQLSKGTDISQDTYEAILEDIILKRAKHKALNMLKYSDKTEKEIYIRLKNEYYNDDIIERTIEYLKDYNYLNDERYALNYIRSRKETESILAIKNKLLSKGINKKVLDKIIAREYEISDDEDNDPEILAIKKIIGKYCDDITNLSFEKKIRLINMLERKGFNSEKIHKCM</sequence>
<keyword evidence="8" id="KW-1185">Reference proteome</keyword>
<feature type="domain" description="RecX first three-helical" evidence="6">
    <location>
        <begin position="65"/>
        <end position="104"/>
    </location>
</feature>
<dbReference type="Proteomes" id="UP000236497">
    <property type="component" value="Unassembled WGS sequence"/>
</dbReference>
<evidence type="ECO:0000256" key="3">
    <source>
        <dbReference type="ARBA" id="ARBA00018111"/>
    </source>
</evidence>
<keyword evidence="4 5" id="KW-0963">Cytoplasm</keyword>
<dbReference type="EMBL" id="CVTD020000015">
    <property type="protein sequence ID" value="CRZ34325.1"/>
    <property type="molecule type" value="Genomic_DNA"/>
</dbReference>
<evidence type="ECO:0000256" key="4">
    <source>
        <dbReference type="ARBA" id="ARBA00022490"/>
    </source>
</evidence>
<dbReference type="Pfam" id="PF21982">
    <property type="entry name" value="RecX_HTH1"/>
    <property type="match status" value="1"/>
</dbReference>
<dbReference type="Gene3D" id="1.10.10.10">
    <property type="entry name" value="Winged helix-like DNA-binding domain superfamily/Winged helix DNA-binding domain"/>
    <property type="match status" value="2"/>
</dbReference>
<organism evidence="7 8">
    <name type="scientific">Herbinix hemicellulosilytica</name>
    <dbReference type="NCBI Taxonomy" id="1564487"/>
    <lineage>
        <taxon>Bacteria</taxon>
        <taxon>Bacillati</taxon>
        <taxon>Bacillota</taxon>
        <taxon>Clostridia</taxon>
        <taxon>Lachnospirales</taxon>
        <taxon>Lachnospiraceae</taxon>
        <taxon>Herbinix</taxon>
    </lineage>
</organism>
<gene>
    <name evidence="5" type="primary">recX</name>
    <name evidence="7" type="ORF">HHT355_1123</name>
</gene>
<dbReference type="InterPro" id="IPR003783">
    <property type="entry name" value="Regulatory_RecX"/>
</dbReference>
<comment type="subcellular location">
    <subcellularLocation>
        <location evidence="1 5">Cytoplasm</location>
    </subcellularLocation>
</comment>
<dbReference type="AlphaFoldDB" id="A0A0H5SGZ7"/>
<evidence type="ECO:0000313" key="7">
    <source>
        <dbReference type="EMBL" id="CRZ34325.1"/>
    </source>
</evidence>
<accession>A0A0H5SGZ7</accession>
<dbReference type="PANTHER" id="PTHR33602:SF1">
    <property type="entry name" value="REGULATORY PROTEIN RECX FAMILY PROTEIN"/>
    <property type="match status" value="1"/>
</dbReference>